<protein>
    <recommendedName>
        <fullName evidence="3">Excreted virulence factor EspC, type VII ESX diderm</fullName>
    </recommendedName>
</protein>
<dbReference type="EMBL" id="JAGGMS010000001">
    <property type="protein sequence ID" value="MBP2178918.1"/>
    <property type="molecule type" value="Genomic_DNA"/>
</dbReference>
<accession>A0ABS4PHT3</accession>
<gene>
    <name evidence="1" type="ORF">JOM49_000444</name>
</gene>
<evidence type="ECO:0000313" key="1">
    <source>
        <dbReference type="EMBL" id="MBP2178918.1"/>
    </source>
</evidence>
<dbReference type="Proteomes" id="UP000741013">
    <property type="component" value="Unassembled WGS sequence"/>
</dbReference>
<reference evidence="1 2" key="1">
    <citation type="submission" date="2021-03" db="EMBL/GenBank/DDBJ databases">
        <title>Sequencing the genomes of 1000 actinobacteria strains.</title>
        <authorList>
            <person name="Klenk H.-P."/>
        </authorList>
    </citation>
    <scope>NUCLEOTIDE SEQUENCE [LARGE SCALE GENOMIC DNA]</scope>
    <source>
        <strain evidence="1 2">DSM 45510</strain>
    </source>
</reference>
<dbReference type="Gene3D" id="1.10.287.1060">
    <property type="entry name" value="ESAT-6-like"/>
    <property type="match status" value="1"/>
</dbReference>
<evidence type="ECO:0008006" key="3">
    <source>
        <dbReference type="Google" id="ProtNLM"/>
    </source>
</evidence>
<name>A0ABS4PHT3_9PSEU</name>
<sequence length="101" mass="10559">MTTAKIDPDVLRAAAPKFKAAADDLKQAMETLFAGGQGEGAPWGSDGIGDAFAKGYLPAVEKAKEGFTTIAGSTAETGVALEIAAKDWEEQEARTKRQLSD</sequence>
<organism evidence="1 2">
    <name type="scientific">Amycolatopsis magusensis</name>
    <dbReference type="NCBI Taxonomy" id="882444"/>
    <lineage>
        <taxon>Bacteria</taxon>
        <taxon>Bacillati</taxon>
        <taxon>Actinomycetota</taxon>
        <taxon>Actinomycetes</taxon>
        <taxon>Pseudonocardiales</taxon>
        <taxon>Pseudonocardiaceae</taxon>
        <taxon>Amycolatopsis</taxon>
    </lineage>
</organism>
<evidence type="ECO:0000313" key="2">
    <source>
        <dbReference type="Proteomes" id="UP000741013"/>
    </source>
</evidence>
<comment type="caution">
    <text evidence="1">The sequence shown here is derived from an EMBL/GenBank/DDBJ whole genome shotgun (WGS) entry which is preliminary data.</text>
</comment>
<keyword evidence="2" id="KW-1185">Reference proteome</keyword>
<proteinExistence type="predicted"/>
<dbReference type="RefSeq" id="WP_209662610.1">
    <property type="nucleotide sequence ID" value="NZ_JAGGMS010000001.1"/>
</dbReference>